<keyword evidence="2" id="KW-1185">Reference proteome</keyword>
<dbReference type="EMBL" id="CP025958">
    <property type="protein sequence ID" value="AWM37569.1"/>
    <property type="molecule type" value="Genomic_DNA"/>
</dbReference>
<protein>
    <submittedName>
        <fullName evidence="1">Uncharacterized protein</fullName>
    </submittedName>
</protein>
<sequence>MAEAPDNTEPRCPACGGRLGGFAPDDTVTGIRCTVCDWVGAVTTNHNRPTFDHTPYDVWVEWAGHDRGRIIAAVGNALCIGVKAARELLDAGSPVARGVQALEVRRLSEMFRGLGLCIRVSPEYRWPLG</sequence>
<proteinExistence type="predicted"/>
<reference evidence="1 2" key="1">
    <citation type="submission" date="2018-01" db="EMBL/GenBank/DDBJ databases">
        <title>G. obscuriglobus.</title>
        <authorList>
            <person name="Franke J."/>
            <person name="Blomberg W."/>
            <person name="Selmecki A."/>
        </authorList>
    </citation>
    <scope>NUCLEOTIDE SEQUENCE [LARGE SCALE GENOMIC DNA]</scope>
    <source>
        <strain evidence="1 2">DSM 5831</strain>
    </source>
</reference>
<dbReference type="OrthoDB" id="8664514at2"/>
<evidence type="ECO:0000313" key="2">
    <source>
        <dbReference type="Proteomes" id="UP000245802"/>
    </source>
</evidence>
<dbReference type="AlphaFoldDB" id="A0A2Z3GT50"/>
<dbReference type="Proteomes" id="UP000245802">
    <property type="component" value="Chromosome"/>
</dbReference>
<name>A0A2Z3GT50_9BACT</name>
<dbReference type="RefSeq" id="WP_010049655.1">
    <property type="nucleotide sequence ID" value="NZ_CP025958.1"/>
</dbReference>
<dbReference type="KEGG" id="gog:C1280_11485"/>
<gene>
    <name evidence="1" type="ORF">C1280_11485</name>
</gene>
<organism evidence="1 2">
    <name type="scientific">Gemmata obscuriglobus</name>
    <dbReference type="NCBI Taxonomy" id="114"/>
    <lineage>
        <taxon>Bacteria</taxon>
        <taxon>Pseudomonadati</taxon>
        <taxon>Planctomycetota</taxon>
        <taxon>Planctomycetia</taxon>
        <taxon>Gemmatales</taxon>
        <taxon>Gemmataceae</taxon>
        <taxon>Gemmata</taxon>
    </lineage>
</organism>
<evidence type="ECO:0000313" key="1">
    <source>
        <dbReference type="EMBL" id="AWM37569.1"/>
    </source>
</evidence>
<accession>A0A2Z3GT50</accession>